<dbReference type="Pfam" id="PF00076">
    <property type="entry name" value="RRM_1"/>
    <property type="match status" value="1"/>
</dbReference>
<organism evidence="4 5">
    <name type="scientific">Trichonephila clavata</name>
    <name type="common">Joro spider</name>
    <name type="synonym">Nephila clavata</name>
    <dbReference type="NCBI Taxonomy" id="2740835"/>
    <lineage>
        <taxon>Eukaryota</taxon>
        <taxon>Metazoa</taxon>
        <taxon>Ecdysozoa</taxon>
        <taxon>Arthropoda</taxon>
        <taxon>Chelicerata</taxon>
        <taxon>Arachnida</taxon>
        <taxon>Araneae</taxon>
        <taxon>Araneomorphae</taxon>
        <taxon>Entelegynae</taxon>
        <taxon>Araneoidea</taxon>
        <taxon>Nephilidae</taxon>
        <taxon>Trichonephila</taxon>
    </lineage>
</organism>
<evidence type="ECO:0000256" key="1">
    <source>
        <dbReference type="ARBA" id="ARBA00022884"/>
    </source>
</evidence>
<name>A0A8X6GZV0_TRICU</name>
<dbReference type="Proteomes" id="UP000887116">
    <property type="component" value="Unassembled WGS sequence"/>
</dbReference>
<accession>A0A8X6GZV0</accession>
<dbReference type="Gene3D" id="3.30.70.330">
    <property type="match status" value="1"/>
</dbReference>
<reference evidence="4" key="1">
    <citation type="submission" date="2020-07" db="EMBL/GenBank/DDBJ databases">
        <title>Multicomponent nature underlies the extraordinary mechanical properties of spider dragline silk.</title>
        <authorList>
            <person name="Kono N."/>
            <person name="Nakamura H."/>
            <person name="Mori M."/>
            <person name="Yoshida Y."/>
            <person name="Ohtoshi R."/>
            <person name="Malay A.D."/>
            <person name="Moran D.A.P."/>
            <person name="Tomita M."/>
            <person name="Numata K."/>
            <person name="Arakawa K."/>
        </authorList>
    </citation>
    <scope>NUCLEOTIDE SEQUENCE</scope>
</reference>
<dbReference type="InterPro" id="IPR000504">
    <property type="entry name" value="RRM_dom"/>
</dbReference>
<evidence type="ECO:0000256" key="2">
    <source>
        <dbReference type="PROSITE-ProRule" id="PRU00176"/>
    </source>
</evidence>
<evidence type="ECO:0000313" key="5">
    <source>
        <dbReference type="Proteomes" id="UP000887116"/>
    </source>
</evidence>
<evidence type="ECO:0000313" key="4">
    <source>
        <dbReference type="EMBL" id="GFQ64352.1"/>
    </source>
</evidence>
<sequence>MTNAKLYIGNLPPTVDEDSLKELLKDKSGRLPISVLVKRGGYAFVECEDPATAERAIASLNDRIMRIALEGKELTGTEADETLLLKI</sequence>
<feature type="domain" description="RRM" evidence="3">
    <location>
        <begin position="4"/>
        <end position="81"/>
    </location>
</feature>
<evidence type="ECO:0000259" key="3">
    <source>
        <dbReference type="PROSITE" id="PS50102"/>
    </source>
</evidence>
<dbReference type="SMART" id="SM00360">
    <property type="entry name" value="RRM"/>
    <property type="match status" value="1"/>
</dbReference>
<dbReference type="SUPFAM" id="SSF54928">
    <property type="entry name" value="RNA-binding domain, RBD"/>
    <property type="match status" value="1"/>
</dbReference>
<dbReference type="InterPro" id="IPR035979">
    <property type="entry name" value="RBD_domain_sf"/>
</dbReference>
<comment type="caution">
    <text evidence="4">The sequence shown here is derived from an EMBL/GenBank/DDBJ whole genome shotgun (WGS) entry which is preliminary data.</text>
</comment>
<proteinExistence type="predicted"/>
<dbReference type="GO" id="GO:0003723">
    <property type="term" value="F:RNA binding"/>
    <property type="evidence" value="ECO:0007669"/>
    <property type="project" value="UniProtKB-UniRule"/>
</dbReference>
<keyword evidence="5" id="KW-1185">Reference proteome</keyword>
<dbReference type="EMBL" id="BMAO01000088">
    <property type="protein sequence ID" value="GFQ64352.1"/>
    <property type="molecule type" value="Genomic_DNA"/>
</dbReference>
<dbReference type="PROSITE" id="PS50102">
    <property type="entry name" value="RRM"/>
    <property type="match status" value="1"/>
</dbReference>
<protein>
    <recommendedName>
        <fullName evidence="3">RRM domain-containing protein</fullName>
    </recommendedName>
</protein>
<dbReference type="OrthoDB" id="752362at2759"/>
<dbReference type="AlphaFoldDB" id="A0A8X6GZV0"/>
<gene>
    <name evidence="4" type="ORF">TNCT_504341</name>
</gene>
<keyword evidence="1 2" id="KW-0694">RNA-binding</keyword>
<dbReference type="InterPro" id="IPR012677">
    <property type="entry name" value="Nucleotide-bd_a/b_plait_sf"/>
</dbReference>